<evidence type="ECO:0000256" key="1">
    <source>
        <dbReference type="SAM" id="MobiDB-lite"/>
    </source>
</evidence>
<evidence type="ECO:0000313" key="3">
    <source>
        <dbReference type="EMBL" id="SUZ99931.1"/>
    </source>
</evidence>
<protein>
    <submittedName>
        <fullName evidence="3">Uncharacterized protein</fullName>
    </submittedName>
</protein>
<keyword evidence="2" id="KW-0472">Membrane</keyword>
<reference evidence="3" key="1">
    <citation type="submission" date="2018-05" db="EMBL/GenBank/DDBJ databases">
        <authorList>
            <person name="Lanie J.A."/>
            <person name="Ng W.-L."/>
            <person name="Kazmierczak K.M."/>
            <person name="Andrzejewski T.M."/>
            <person name="Davidsen T.M."/>
            <person name="Wayne K.J."/>
            <person name="Tettelin H."/>
            <person name="Glass J.I."/>
            <person name="Rusch D."/>
            <person name="Podicherti R."/>
            <person name="Tsui H.-C.T."/>
            <person name="Winkler M.E."/>
        </authorList>
    </citation>
    <scope>NUCLEOTIDE SEQUENCE</scope>
</reference>
<feature type="transmembrane region" description="Helical" evidence="2">
    <location>
        <begin position="94"/>
        <end position="112"/>
    </location>
</feature>
<gene>
    <name evidence="3" type="ORF">METZ01_LOCUS52785</name>
</gene>
<keyword evidence="2" id="KW-1133">Transmembrane helix</keyword>
<feature type="compositionally biased region" description="Basic and acidic residues" evidence="1">
    <location>
        <begin position="18"/>
        <end position="32"/>
    </location>
</feature>
<evidence type="ECO:0000256" key="2">
    <source>
        <dbReference type="SAM" id="Phobius"/>
    </source>
</evidence>
<accession>A0A381S9E2</accession>
<dbReference type="EMBL" id="UINC01002751">
    <property type="protein sequence ID" value="SUZ99931.1"/>
    <property type="molecule type" value="Genomic_DNA"/>
</dbReference>
<organism evidence="3">
    <name type="scientific">marine metagenome</name>
    <dbReference type="NCBI Taxonomy" id="408172"/>
    <lineage>
        <taxon>unclassified sequences</taxon>
        <taxon>metagenomes</taxon>
        <taxon>ecological metagenomes</taxon>
    </lineage>
</organism>
<feature type="transmembrane region" description="Helical" evidence="2">
    <location>
        <begin position="150"/>
        <end position="167"/>
    </location>
</feature>
<proteinExistence type="predicted"/>
<dbReference type="AlphaFoldDB" id="A0A381S9E2"/>
<name>A0A381S9E2_9ZZZZ</name>
<feature type="transmembrane region" description="Helical" evidence="2">
    <location>
        <begin position="124"/>
        <end position="144"/>
    </location>
</feature>
<feature type="region of interest" description="Disordered" evidence="1">
    <location>
        <begin position="18"/>
        <end position="50"/>
    </location>
</feature>
<sequence length="296" mass="32662">MEKGLDHQWLAGEPRWWRLPDDASQPDVRKGEANPPESWRSTTSKEGGRGWARQRLKPVVSSILIPLAWSPMFLFLAAVPLALPDRLPADDQSVAALFFTLTWVLVLVPLYLARSNQPMSEGSVLSLPFDWATFVVAAVAFPLHILVDPVLGWISYALFWIAWVRTYRRIEKILQIPAARWLLPIDQSGWNSSSMLPSEWQVISENWTTGSIARINCEYGHLSIAGVSRGSDRFLALTLLDGAGFVHDPFSDGPVGEALAGVLLSQPPVSHPGLEWPERLLVGDAQSEDAAPTAGI</sequence>
<feature type="transmembrane region" description="Helical" evidence="2">
    <location>
        <begin position="59"/>
        <end position="82"/>
    </location>
</feature>
<keyword evidence="2" id="KW-0812">Transmembrane</keyword>